<proteinExistence type="predicted"/>
<evidence type="ECO:0000313" key="2">
    <source>
        <dbReference type="EMBL" id="VAW56861.1"/>
    </source>
</evidence>
<evidence type="ECO:0000256" key="1">
    <source>
        <dbReference type="SAM" id="Phobius"/>
    </source>
</evidence>
<reference evidence="2" key="1">
    <citation type="submission" date="2018-06" db="EMBL/GenBank/DDBJ databases">
        <authorList>
            <person name="Zhirakovskaya E."/>
        </authorList>
    </citation>
    <scope>NUCLEOTIDE SEQUENCE</scope>
</reference>
<organism evidence="2">
    <name type="scientific">hydrothermal vent metagenome</name>
    <dbReference type="NCBI Taxonomy" id="652676"/>
    <lineage>
        <taxon>unclassified sequences</taxon>
        <taxon>metagenomes</taxon>
        <taxon>ecological metagenomes</taxon>
    </lineage>
</organism>
<gene>
    <name evidence="2" type="ORF">MNBD_GAMMA07-62</name>
</gene>
<protein>
    <submittedName>
        <fullName evidence="2">Uncharacterized protein</fullName>
    </submittedName>
</protein>
<dbReference type="EMBL" id="UOFF01000291">
    <property type="protein sequence ID" value="VAW56861.1"/>
    <property type="molecule type" value="Genomic_DNA"/>
</dbReference>
<name>A0A3B0WNG3_9ZZZZ</name>
<keyword evidence="1" id="KW-0812">Transmembrane</keyword>
<sequence length="33" mass="3677">MEAKYSLLVFAVVAVLLIITSLWFTPEVAEILP</sequence>
<keyword evidence="1" id="KW-0472">Membrane</keyword>
<accession>A0A3B0WNG3</accession>
<feature type="transmembrane region" description="Helical" evidence="1">
    <location>
        <begin position="7"/>
        <end position="25"/>
    </location>
</feature>
<dbReference type="AlphaFoldDB" id="A0A3B0WNG3"/>
<keyword evidence="1" id="KW-1133">Transmembrane helix</keyword>